<dbReference type="GO" id="GO:0030288">
    <property type="term" value="C:outer membrane-bounded periplasmic space"/>
    <property type="evidence" value="ECO:0007669"/>
    <property type="project" value="TreeGrafter"/>
</dbReference>
<dbReference type="Gene3D" id="3.60.21.10">
    <property type="match status" value="1"/>
</dbReference>
<evidence type="ECO:0000313" key="5">
    <source>
        <dbReference type="EMBL" id="CAA9309789.1"/>
    </source>
</evidence>
<feature type="domain" description="Calcineurin-like phosphoesterase" evidence="3">
    <location>
        <begin position="60"/>
        <end position="321"/>
    </location>
</feature>
<dbReference type="InterPro" id="IPR008334">
    <property type="entry name" value="5'-Nucleotdase_C"/>
</dbReference>
<feature type="chain" id="PRO_5039759851" evidence="2">
    <location>
        <begin position="26"/>
        <end position="620"/>
    </location>
</feature>
<accession>A0A6J4KN73</accession>
<dbReference type="GO" id="GO:0008768">
    <property type="term" value="F:UDP-sugar diphosphatase activity"/>
    <property type="evidence" value="ECO:0007669"/>
    <property type="project" value="TreeGrafter"/>
</dbReference>
<evidence type="ECO:0000259" key="3">
    <source>
        <dbReference type="Pfam" id="PF00149"/>
    </source>
</evidence>
<proteinExistence type="inferred from homology"/>
<evidence type="ECO:0000256" key="1">
    <source>
        <dbReference type="ARBA" id="ARBA00022729"/>
    </source>
</evidence>
<dbReference type="Pfam" id="PF00149">
    <property type="entry name" value="Metallophos"/>
    <property type="match status" value="1"/>
</dbReference>
<dbReference type="GO" id="GO:0008253">
    <property type="term" value="F:5'-nucleotidase activity"/>
    <property type="evidence" value="ECO:0007669"/>
    <property type="project" value="UniProtKB-EC"/>
</dbReference>
<dbReference type="InterPro" id="IPR006311">
    <property type="entry name" value="TAT_signal"/>
</dbReference>
<keyword evidence="2 5" id="KW-0378">Hydrolase</keyword>
<dbReference type="InterPro" id="IPR006179">
    <property type="entry name" value="5_nucleotidase/apyrase"/>
</dbReference>
<feature type="signal peptide" evidence="2">
    <location>
        <begin position="1"/>
        <end position="25"/>
    </location>
</feature>
<dbReference type="SUPFAM" id="SSF56300">
    <property type="entry name" value="Metallo-dependent phosphatases"/>
    <property type="match status" value="1"/>
</dbReference>
<dbReference type="GO" id="GO:0009166">
    <property type="term" value="P:nucleotide catabolic process"/>
    <property type="evidence" value="ECO:0007669"/>
    <property type="project" value="InterPro"/>
</dbReference>
<keyword evidence="1 2" id="KW-0732">Signal</keyword>
<reference evidence="5" key="1">
    <citation type="submission" date="2020-02" db="EMBL/GenBank/DDBJ databases">
        <authorList>
            <person name="Meier V. D."/>
        </authorList>
    </citation>
    <scope>NUCLEOTIDE SEQUENCE</scope>
    <source>
        <strain evidence="5">AVDCRST_MAG46</strain>
    </source>
</reference>
<organism evidence="5">
    <name type="scientific">uncultured Nocardioidaceae bacterium</name>
    <dbReference type="NCBI Taxonomy" id="253824"/>
    <lineage>
        <taxon>Bacteria</taxon>
        <taxon>Bacillati</taxon>
        <taxon>Actinomycetota</taxon>
        <taxon>Actinomycetes</taxon>
        <taxon>Propionibacteriales</taxon>
        <taxon>Nocardioidaceae</taxon>
        <taxon>environmental samples</taxon>
    </lineage>
</organism>
<dbReference type="PANTHER" id="PTHR11575:SF24">
    <property type="entry name" value="5'-NUCLEOTIDASE"/>
    <property type="match status" value="1"/>
</dbReference>
<sequence>MHVTRRRAGALTVAALTSVALGATALTGTTASAAKPSGTTGERAYAQLAPQKDYIKLDLLALNDFHGNLEVVDPTKSSSGRINDTPAGGVAYLARLIRNERAKSRAAGAVPYTVAAGDLIGASPLISAAFHDEPTIKAMNRIGLQAASVGNHEFDEGWRELRRMQNGGCLEDGDGANGQDSCPAGRGFAGANFQYLGANVKWEDPSTRGRDTVFPATKIIKVEGVKVAFIGMTLEGTGSIVSQAGIKGIDFTDEVKTANALVPRLRERGVRSVIVLLHEGIAPDDSTAYNDCTGPAGPALEIGQRLSPAIDAIVTGHTHQPYNCVVNDPAGNPRLLTSAASFGRMVTKLHLLIDPDTRDIVRPAAFAENMIVENDDTVEPAHDLARLVDTYRKLVEPIANEVIGQFAPEAEPNQVITKEPDPDGGDSALGNLIADAQKADESIVTAGGQAPVIAFMNPGGIRADLAENGNGDVTYGNAFSVQPFNNFVVSMDMTGDQIRALLNEQWNGPNEGAPKILQVSGLTYTWDASLAAEPSTDAIVGTPLVDHDADPQTAMVPLVGTQTYRVAANNFISDGGDSFSTFTSATNKLVGGLDIDSLREYLLANSPVSPTPTNRISQVP</sequence>
<dbReference type="PRINTS" id="PR01607">
    <property type="entry name" value="APYRASEFAMLY"/>
</dbReference>
<dbReference type="SUPFAM" id="SSF55816">
    <property type="entry name" value="5'-nucleotidase (syn. UDP-sugar hydrolase), C-terminal domain"/>
    <property type="match status" value="1"/>
</dbReference>
<dbReference type="PANTHER" id="PTHR11575">
    <property type="entry name" value="5'-NUCLEOTIDASE-RELATED"/>
    <property type="match status" value="1"/>
</dbReference>
<protein>
    <submittedName>
        <fullName evidence="5">5'-nucleotidase</fullName>
        <ecNumber evidence="5">3.1.3.5</ecNumber>
    </submittedName>
</protein>
<dbReference type="AlphaFoldDB" id="A0A6J4KN73"/>
<dbReference type="GO" id="GO:0000166">
    <property type="term" value="F:nucleotide binding"/>
    <property type="evidence" value="ECO:0007669"/>
    <property type="project" value="UniProtKB-KW"/>
</dbReference>
<dbReference type="EC" id="3.1.3.5" evidence="5"/>
<name>A0A6J4KN73_9ACTN</name>
<keyword evidence="2" id="KW-0547">Nucleotide-binding</keyword>
<dbReference type="InterPro" id="IPR029052">
    <property type="entry name" value="Metallo-depent_PP-like"/>
</dbReference>
<dbReference type="EMBL" id="CADCUD010000006">
    <property type="protein sequence ID" value="CAA9309789.1"/>
    <property type="molecule type" value="Genomic_DNA"/>
</dbReference>
<dbReference type="Pfam" id="PF02872">
    <property type="entry name" value="5_nucleotid_C"/>
    <property type="match status" value="1"/>
</dbReference>
<feature type="domain" description="5'-Nucleotidase C-terminal" evidence="4">
    <location>
        <begin position="423"/>
        <end position="583"/>
    </location>
</feature>
<evidence type="ECO:0000256" key="2">
    <source>
        <dbReference type="RuleBase" id="RU362119"/>
    </source>
</evidence>
<dbReference type="PROSITE" id="PS51318">
    <property type="entry name" value="TAT"/>
    <property type="match status" value="1"/>
</dbReference>
<dbReference type="Gene3D" id="3.90.780.10">
    <property type="entry name" value="5'-Nucleotidase, C-terminal domain"/>
    <property type="match status" value="1"/>
</dbReference>
<evidence type="ECO:0000259" key="4">
    <source>
        <dbReference type="Pfam" id="PF02872"/>
    </source>
</evidence>
<dbReference type="InterPro" id="IPR036907">
    <property type="entry name" value="5'-Nucleotdase_C_sf"/>
</dbReference>
<gene>
    <name evidence="5" type="ORF">AVDCRST_MAG46-69</name>
</gene>
<comment type="similarity">
    <text evidence="2">Belongs to the 5'-nucleotidase family.</text>
</comment>
<dbReference type="InterPro" id="IPR004843">
    <property type="entry name" value="Calcineurin-like_PHP"/>
</dbReference>